<feature type="transmembrane region" description="Helical" evidence="7">
    <location>
        <begin position="94"/>
        <end position="118"/>
    </location>
</feature>
<dbReference type="EMBL" id="JAUSUZ010000001">
    <property type="protein sequence ID" value="MDQ0369796.1"/>
    <property type="molecule type" value="Genomic_DNA"/>
</dbReference>
<name>A0AAE4B1N9_9ACTN</name>
<comment type="subcellular location">
    <subcellularLocation>
        <location evidence="1">Cell membrane</location>
        <topology evidence="1">Multi-pass membrane protein</topology>
    </subcellularLocation>
</comment>
<dbReference type="InterPro" id="IPR010290">
    <property type="entry name" value="TM_effector"/>
</dbReference>
<accession>A0AAE4B1N9</accession>
<evidence type="ECO:0000256" key="6">
    <source>
        <dbReference type="ARBA" id="ARBA00023136"/>
    </source>
</evidence>
<keyword evidence="10" id="KW-1185">Reference proteome</keyword>
<dbReference type="InterPro" id="IPR020846">
    <property type="entry name" value="MFS_dom"/>
</dbReference>
<feature type="transmembrane region" description="Helical" evidence="7">
    <location>
        <begin position="172"/>
        <end position="193"/>
    </location>
</feature>
<dbReference type="CDD" id="cd06173">
    <property type="entry name" value="MFS_MefA_like"/>
    <property type="match status" value="1"/>
</dbReference>
<feature type="transmembrane region" description="Helical" evidence="7">
    <location>
        <begin position="388"/>
        <end position="407"/>
    </location>
</feature>
<dbReference type="InterPro" id="IPR036259">
    <property type="entry name" value="MFS_trans_sf"/>
</dbReference>
<dbReference type="Proteomes" id="UP001240236">
    <property type="component" value="Unassembled WGS sequence"/>
</dbReference>
<dbReference type="PANTHER" id="PTHR23513">
    <property type="entry name" value="INTEGRAL MEMBRANE EFFLUX PROTEIN-RELATED"/>
    <property type="match status" value="1"/>
</dbReference>
<evidence type="ECO:0000256" key="1">
    <source>
        <dbReference type="ARBA" id="ARBA00004651"/>
    </source>
</evidence>
<feature type="transmembrane region" description="Helical" evidence="7">
    <location>
        <begin position="229"/>
        <end position="251"/>
    </location>
</feature>
<organism evidence="9 10">
    <name type="scientific">Catenuloplanes indicus</name>
    <dbReference type="NCBI Taxonomy" id="137267"/>
    <lineage>
        <taxon>Bacteria</taxon>
        <taxon>Bacillati</taxon>
        <taxon>Actinomycetota</taxon>
        <taxon>Actinomycetes</taxon>
        <taxon>Micromonosporales</taxon>
        <taxon>Micromonosporaceae</taxon>
        <taxon>Catenuloplanes</taxon>
    </lineage>
</organism>
<dbReference type="GO" id="GO:0022857">
    <property type="term" value="F:transmembrane transporter activity"/>
    <property type="evidence" value="ECO:0007669"/>
    <property type="project" value="InterPro"/>
</dbReference>
<evidence type="ECO:0000256" key="5">
    <source>
        <dbReference type="ARBA" id="ARBA00022989"/>
    </source>
</evidence>
<evidence type="ECO:0000259" key="8">
    <source>
        <dbReference type="PROSITE" id="PS50850"/>
    </source>
</evidence>
<dbReference type="AlphaFoldDB" id="A0AAE4B1N9"/>
<sequence length="418" mass="43635">MTLLARRGGLLREPMFRTYWSAHVVSLVGEQISYLALPLLAVLTVGAGPAEMGYLTAAALLPNLLFSLAAGAWVDRRPAKRHIMIGADLVRAGLLLVVPVLAFAGLLQLWHLYVIAFLTGTLTLLFEVANNSLFASVVPRADYIGANSLLNGARAMSYVAGPSAGGLLVQTITAPFALIADAVSYLGSAILLLRIRPDESAAVSTSSSPEESGVLSGLRYIARSAVLRSLLLGVTVLNLFNYVFHALFILYVTTALGLSAGQLGVLIGVASVGGLLGAVITGPLTRRFGVGPVAIAGFVVFPLPLVLVPLAAGGEPTIMAMVFAAEFLSSIGVMMLDITVGSLQTAATPLTRLSLVSGAKRTVNYGVRPLGALLGGFLGETIGIHPTIWIASVGAVTGTLFVLFSPIRRLRELPDQPD</sequence>
<proteinExistence type="predicted"/>
<gene>
    <name evidence="9" type="ORF">J2S42_006465</name>
</gene>
<dbReference type="Gene3D" id="1.20.1250.20">
    <property type="entry name" value="MFS general substrate transporter like domains"/>
    <property type="match status" value="1"/>
</dbReference>
<dbReference type="Pfam" id="PF05977">
    <property type="entry name" value="MFS_3"/>
    <property type="match status" value="1"/>
</dbReference>
<feature type="domain" description="Major facilitator superfamily (MFS) profile" evidence="8">
    <location>
        <begin position="226"/>
        <end position="418"/>
    </location>
</feature>
<dbReference type="GO" id="GO:0005886">
    <property type="term" value="C:plasma membrane"/>
    <property type="evidence" value="ECO:0007669"/>
    <property type="project" value="UniProtKB-SubCell"/>
</dbReference>
<dbReference type="SUPFAM" id="SSF103473">
    <property type="entry name" value="MFS general substrate transporter"/>
    <property type="match status" value="1"/>
</dbReference>
<evidence type="ECO:0000256" key="3">
    <source>
        <dbReference type="ARBA" id="ARBA00022475"/>
    </source>
</evidence>
<keyword evidence="4 7" id="KW-0812">Transmembrane</keyword>
<keyword evidence="3" id="KW-1003">Cell membrane</keyword>
<feature type="transmembrane region" description="Helical" evidence="7">
    <location>
        <begin position="52"/>
        <end position="74"/>
    </location>
</feature>
<feature type="transmembrane region" description="Helical" evidence="7">
    <location>
        <begin position="263"/>
        <end position="281"/>
    </location>
</feature>
<keyword evidence="6 7" id="KW-0472">Membrane</keyword>
<keyword evidence="5 7" id="KW-1133">Transmembrane helix</keyword>
<protein>
    <submittedName>
        <fullName evidence="9">MFS family permease</fullName>
    </submittedName>
</protein>
<evidence type="ECO:0000313" key="10">
    <source>
        <dbReference type="Proteomes" id="UP001240236"/>
    </source>
</evidence>
<dbReference type="PROSITE" id="PS50850">
    <property type="entry name" value="MFS"/>
    <property type="match status" value="1"/>
</dbReference>
<feature type="transmembrane region" description="Helical" evidence="7">
    <location>
        <begin position="293"/>
        <end position="312"/>
    </location>
</feature>
<evidence type="ECO:0000313" key="9">
    <source>
        <dbReference type="EMBL" id="MDQ0369796.1"/>
    </source>
</evidence>
<comment type="caution">
    <text evidence="9">The sequence shown here is derived from an EMBL/GenBank/DDBJ whole genome shotgun (WGS) entry which is preliminary data.</text>
</comment>
<evidence type="ECO:0000256" key="2">
    <source>
        <dbReference type="ARBA" id="ARBA00022448"/>
    </source>
</evidence>
<evidence type="ECO:0000256" key="7">
    <source>
        <dbReference type="SAM" id="Phobius"/>
    </source>
</evidence>
<feature type="transmembrane region" description="Helical" evidence="7">
    <location>
        <begin position="20"/>
        <end position="46"/>
    </location>
</feature>
<keyword evidence="2" id="KW-0813">Transport</keyword>
<evidence type="ECO:0000256" key="4">
    <source>
        <dbReference type="ARBA" id="ARBA00022692"/>
    </source>
</evidence>
<dbReference type="PANTHER" id="PTHR23513:SF6">
    <property type="entry name" value="MAJOR FACILITATOR SUPERFAMILY ASSOCIATED DOMAIN-CONTAINING PROTEIN"/>
    <property type="match status" value="1"/>
</dbReference>
<reference evidence="9 10" key="1">
    <citation type="submission" date="2023-07" db="EMBL/GenBank/DDBJ databases">
        <title>Sequencing the genomes of 1000 actinobacteria strains.</title>
        <authorList>
            <person name="Klenk H.-P."/>
        </authorList>
    </citation>
    <scope>NUCLEOTIDE SEQUENCE [LARGE SCALE GENOMIC DNA]</scope>
    <source>
        <strain evidence="9 10">DSM 44709</strain>
    </source>
</reference>